<dbReference type="AlphaFoldDB" id="A0A0E0DH71"/>
<evidence type="ECO:0000313" key="3">
    <source>
        <dbReference type="EnsemblPlants" id="OMERI04G18290.1"/>
    </source>
</evidence>
<name>A0A0E0DH71_9ORYZ</name>
<feature type="domain" description="KIB1-4 beta-propeller" evidence="2">
    <location>
        <begin position="1"/>
        <end position="164"/>
    </location>
</feature>
<dbReference type="HOGENOM" id="CLU_1162703_0_0_1"/>
<dbReference type="InterPro" id="IPR050942">
    <property type="entry name" value="F-box_BR-signaling"/>
</dbReference>
<dbReference type="STRING" id="40149.A0A0E0DH71"/>
<dbReference type="InterPro" id="IPR005174">
    <property type="entry name" value="KIB1-4_b-propeller"/>
</dbReference>
<dbReference type="PANTHER" id="PTHR44259:SF77">
    <property type="entry name" value="OS04G0563401 PROTEIN"/>
    <property type="match status" value="1"/>
</dbReference>
<dbReference type="Gramene" id="OMERI04G18290.1">
    <property type="protein sequence ID" value="OMERI04G18290.1"/>
    <property type="gene ID" value="OMERI04G18290"/>
</dbReference>
<dbReference type="PANTHER" id="PTHR44259">
    <property type="entry name" value="OS07G0183000 PROTEIN-RELATED"/>
    <property type="match status" value="1"/>
</dbReference>
<accession>A0A0E0DH71</accession>
<evidence type="ECO:0000256" key="1">
    <source>
        <dbReference type="SAM" id="MobiDB-lite"/>
    </source>
</evidence>
<evidence type="ECO:0000259" key="2">
    <source>
        <dbReference type="Pfam" id="PF03478"/>
    </source>
</evidence>
<keyword evidence="4" id="KW-1185">Reference proteome</keyword>
<protein>
    <recommendedName>
        <fullName evidence="2">KIB1-4 beta-propeller domain-containing protein</fullName>
    </recommendedName>
</protein>
<feature type="compositionally biased region" description="Basic residues" evidence="1">
    <location>
        <begin position="198"/>
        <end position="207"/>
    </location>
</feature>
<evidence type="ECO:0000313" key="4">
    <source>
        <dbReference type="Proteomes" id="UP000008021"/>
    </source>
</evidence>
<feature type="region of interest" description="Disordered" evidence="1">
    <location>
        <begin position="172"/>
        <end position="211"/>
    </location>
</feature>
<dbReference type="Proteomes" id="UP000008021">
    <property type="component" value="Chromosome 4"/>
</dbReference>
<dbReference type="EnsemblPlants" id="OMERI04G18290.1">
    <property type="protein sequence ID" value="OMERI04G18290.1"/>
    <property type="gene ID" value="OMERI04G18290"/>
</dbReference>
<dbReference type="Pfam" id="PF03478">
    <property type="entry name" value="Beta-prop_KIB1-4"/>
    <property type="match status" value="1"/>
</dbReference>
<reference evidence="3" key="2">
    <citation type="submission" date="2018-05" db="EMBL/GenBank/DDBJ databases">
        <title>OmerRS3 (Oryza meridionalis Reference Sequence Version 3).</title>
        <authorList>
            <person name="Zhang J."/>
            <person name="Kudrna D."/>
            <person name="Lee S."/>
            <person name="Talag J."/>
            <person name="Welchert J."/>
            <person name="Wing R.A."/>
        </authorList>
    </citation>
    <scope>NUCLEOTIDE SEQUENCE [LARGE SCALE GENOMIC DNA]</scope>
    <source>
        <strain evidence="3">cv. OR44</strain>
    </source>
</reference>
<proteinExistence type="predicted"/>
<organism evidence="3">
    <name type="scientific">Oryza meridionalis</name>
    <dbReference type="NCBI Taxonomy" id="40149"/>
    <lineage>
        <taxon>Eukaryota</taxon>
        <taxon>Viridiplantae</taxon>
        <taxon>Streptophyta</taxon>
        <taxon>Embryophyta</taxon>
        <taxon>Tracheophyta</taxon>
        <taxon>Spermatophyta</taxon>
        <taxon>Magnoliopsida</taxon>
        <taxon>Liliopsida</taxon>
        <taxon>Poales</taxon>
        <taxon>Poaceae</taxon>
        <taxon>BOP clade</taxon>
        <taxon>Oryzoideae</taxon>
        <taxon>Oryzeae</taxon>
        <taxon>Oryzinae</taxon>
        <taxon>Oryza</taxon>
    </lineage>
</organism>
<feature type="compositionally biased region" description="Basic and acidic residues" evidence="1">
    <location>
        <begin position="172"/>
        <end position="197"/>
    </location>
</feature>
<sequence length="239" mass="26645">MPLPPITDFACVEAVEGDAKTYRFAGDWAYGAEHMATWFYQKAVLSRSPSEHADHAVMIIHRDMDWVSFVRPGGSNCQVASTLDVNGKDRYADCVYHNGAFYILTVLGIVEKWDLEGPNGPTKEVIVSKMQYLPGLLTRYLVSTLWGDLLQVRAISRGQVKNGMRLQVREGGGRTYDMKERTRDGNGSDRTRVEQNHARPHARRRPPKPYPLGLAGKTLCPYPCPTGTGMPGGYPMDLT</sequence>
<reference evidence="3" key="1">
    <citation type="submission" date="2015-04" db="UniProtKB">
        <authorList>
            <consortium name="EnsemblPlants"/>
        </authorList>
    </citation>
    <scope>IDENTIFICATION</scope>
</reference>